<proteinExistence type="predicted"/>
<dbReference type="SUPFAM" id="SSF69754">
    <property type="entry name" value="Ribosome binding protein Y (YfiA homologue)"/>
    <property type="match status" value="1"/>
</dbReference>
<dbReference type="InterPro" id="IPR036567">
    <property type="entry name" value="RHF-like"/>
</dbReference>
<comment type="caution">
    <text evidence="1">The sequence shown here is derived from an EMBL/GenBank/DDBJ whole genome shotgun (WGS) entry which is preliminary data.</text>
</comment>
<dbReference type="Gene3D" id="3.30.160.100">
    <property type="entry name" value="Ribosome hibernation promotion factor-like"/>
    <property type="match status" value="1"/>
</dbReference>
<dbReference type="AlphaFoldDB" id="A0AAE3EVN8"/>
<gene>
    <name evidence="1" type="primary">raiA</name>
    <name evidence="1" type="ORF">K8352_10430</name>
</gene>
<evidence type="ECO:0000313" key="1">
    <source>
        <dbReference type="EMBL" id="MCG2461164.1"/>
    </source>
</evidence>
<dbReference type="InterPro" id="IPR003489">
    <property type="entry name" value="RHF/RaiA"/>
</dbReference>
<sequence length="101" mass="11727">MQHTENFSGIKINIEAVDITIGEDVKDTIRKCIARLSRFYGKIEWADVYLENKMDKQTQQKQVSIRLGVPGNDPFASDYGDNFHALLTEVENKLRRQLEKR</sequence>
<keyword evidence="2" id="KW-1185">Reference proteome</keyword>
<dbReference type="Proteomes" id="UP001200642">
    <property type="component" value="Unassembled WGS sequence"/>
</dbReference>
<accession>A0AAE3EVN8</accession>
<organism evidence="1 2">
    <name type="scientific">Cerina litoralis</name>
    <dbReference type="NCBI Taxonomy" id="2874477"/>
    <lineage>
        <taxon>Bacteria</taxon>
        <taxon>Pseudomonadati</taxon>
        <taxon>Bacteroidota</taxon>
        <taxon>Flavobacteriia</taxon>
        <taxon>Flavobacteriales</taxon>
        <taxon>Flavobacteriaceae</taxon>
        <taxon>Cerina</taxon>
    </lineage>
</organism>
<dbReference type="NCBIfam" id="TIGR00741">
    <property type="entry name" value="yfiA"/>
    <property type="match status" value="1"/>
</dbReference>
<protein>
    <submittedName>
        <fullName evidence="1">Ribosome-associated translation inhibitor RaiA</fullName>
    </submittedName>
</protein>
<dbReference type="EMBL" id="JAIRBC010000013">
    <property type="protein sequence ID" value="MCG2461164.1"/>
    <property type="molecule type" value="Genomic_DNA"/>
</dbReference>
<evidence type="ECO:0000313" key="2">
    <source>
        <dbReference type="Proteomes" id="UP001200642"/>
    </source>
</evidence>
<name>A0AAE3EVN8_9FLAO</name>
<reference evidence="1" key="1">
    <citation type="submission" date="2023-02" db="EMBL/GenBank/DDBJ databases">
        <title>Genome of Flavobacteriaceae gen. nov. sp. strain F89.</title>
        <authorList>
            <person name="Wang Y."/>
        </authorList>
    </citation>
    <scope>NUCLEOTIDE SEQUENCE</scope>
    <source>
        <strain evidence="1">F89</strain>
    </source>
</reference>
<dbReference type="RefSeq" id="WP_317902311.1">
    <property type="nucleotide sequence ID" value="NZ_JAIRBC010000013.1"/>
</dbReference>
<dbReference type="Pfam" id="PF02482">
    <property type="entry name" value="Ribosomal_S30AE"/>
    <property type="match status" value="1"/>
</dbReference>